<gene>
    <name evidence="2" type="ORF">MELLADRAFT_90988</name>
</gene>
<name>F4R8A1_MELLP</name>
<dbReference type="EMBL" id="GL883092">
    <property type="protein sequence ID" value="EGG11649.1"/>
    <property type="molecule type" value="Genomic_DNA"/>
</dbReference>
<keyword evidence="3" id="KW-1185">Reference proteome</keyword>
<proteinExistence type="predicted"/>
<dbReference type="VEuPathDB" id="FungiDB:MELLADRAFT_90988"/>
<evidence type="ECO:0000313" key="2">
    <source>
        <dbReference type="EMBL" id="EGG11649.1"/>
    </source>
</evidence>
<sequence length="859" mass="97088">MSESGEDWTDDELFHSDDESDSDTSQIMYQQDIGLHLLEAETSPPQKAEILTAQTNKSRSKSRTEKVGKKGKKTFGLPLDRPSFQTFIDHGTTLDRQGYPLFPNGSTVFVKQPKQECANWLTVGFVSTTSGGGTSKRPDWRTVRFTCLGVVVCNNPDCDNLGAPPTGKGKIDAWLSKPRKCDAALCNDYLRLIKCKDTICRVDEHIPSGWGVLRHSGVHDHPWPRRRKPDKLALEDFAQKVIENPNMGPLQHKVGRAPAGKGEITTARNYHPSLANLHRLGYYRRWILVNNGIIPEKKIPGSGDNFILDMETWADVYTGGLLSDVTYKFFANGYLLSTSMYSDVLQRWIPIQLTWLRGLSQKHYLAHFKTLMKQIKDSDLSVEERDTLVRNVVDFSLAQKNGFISAYMSVFNETDHNVALSKLRGCKEHFRQQITRLKRNNAIIPRGKEGDFEDLAMSLCDRDVPGGKTYDEKVDTLRRDFPQTKRWIDWWQASNIQAMLFKSRRKQIDDDGLDDDMPETTNAQESIHRVYYMISEGNCTVQVGLVQLYALVMSLQKDHVDLCRGVTIAYGSTKNYEKVAQILGWAKKTRKNREPKNDGQPPDTTEALLGVVSKKKKVGRPKGLLNVDRNPVTTFQGFRSSTVTGRRNRCWMNSMSECLYALSTPFWFTGSKGKSLHVYNVLMNLFSTRATWEVHQSGNIRTILKQKANVIADEDEDHKEEQPVKSPSKKDDDEGQLTGKGQEVKPPERRVRAKPYKRKLNDNKDEEPPPTNMQSKKLRVNLHPAANVAETAADTHEVAETKPTSSPSKGQGPKKLKGWKGYALIDVEDDDKEEVKGSSQENGHGNGKLRKSKLPMFAV</sequence>
<reference evidence="3" key="1">
    <citation type="journal article" date="2011" name="Proc. Natl. Acad. Sci. U.S.A.">
        <title>Obligate biotrophy features unraveled by the genomic analysis of rust fungi.</title>
        <authorList>
            <person name="Duplessis S."/>
            <person name="Cuomo C.A."/>
            <person name="Lin Y.-C."/>
            <person name="Aerts A."/>
            <person name="Tisserant E."/>
            <person name="Veneault-Fourrey C."/>
            <person name="Joly D.L."/>
            <person name="Hacquard S."/>
            <person name="Amselem J."/>
            <person name="Cantarel B.L."/>
            <person name="Chiu R."/>
            <person name="Coutinho P.M."/>
            <person name="Feau N."/>
            <person name="Field M."/>
            <person name="Frey P."/>
            <person name="Gelhaye E."/>
            <person name="Goldberg J."/>
            <person name="Grabherr M.G."/>
            <person name="Kodira C.D."/>
            <person name="Kohler A."/>
            <person name="Kuees U."/>
            <person name="Lindquist E.A."/>
            <person name="Lucas S.M."/>
            <person name="Mago R."/>
            <person name="Mauceli E."/>
            <person name="Morin E."/>
            <person name="Murat C."/>
            <person name="Pangilinan J.L."/>
            <person name="Park R."/>
            <person name="Pearson M."/>
            <person name="Quesneville H."/>
            <person name="Rouhier N."/>
            <person name="Sakthikumar S."/>
            <person name="Salamov A.A."/>
            <person name="Schmutz J."/>
            <person name="Selles B."/>
            <person name="Shapiro H."/>
            <person name="Tanguay P."/>
            <person name="Tuskan G.A."/>
            <person name="Henrissat B."/>
            <person name="Van de Peer Y."/>
            <person name="Rouze P."/>
            <person name="Ellis J.G."/>
            <person name="Dodds P.N."/>
            <person name="Schein J.E."/>
            <person name="Zhong S."/>
            <person name="Hamelin R.C."/>
            <person name="Grigoriev I.V."/>
            <person name="Szabo L.J."/>
            <person name="Martin F."/>
        </authorList>
    </citation>
    <scope>NUCLEOTIDE SEQUENCE [LARGE SCALE GENOMIC DNA]</scope>
    <source>
        <strain evidence="3">98AG31 / pathotype 3-4-7</strain>
    </source>
</reference>
<dbReference type="eggNOG" id="ENOG502S7P8">
    <property type="taxonomic scope" value="Eukaryota"/>
</dbReference>
<dbReference type="InParanoid" id="F4R8A1"/>
<dbReference type="GeneID" id="18935750"/>
<accession>F4R8A1</accession>
<evidence type="ECO:0000313" key="3">
    <source>
        <dbReference type="Proteomes" id="UP000001072"/>
    </source>
</evidence>
<feature type="compositionally biased region" description="Acidic residues" evidence="1">
    <location>
        <begin position="1"/>
        <end position="11"/>
    </location>
</feature>
<dbReference type="AlphaFoldDB" id="F4R8A1"/>
<dbReference type="KEGG" id="mlr:MELLADRAFT_90988"/>
<evidence type="ECO:0000256" key="1">
    <source>
        <dbReference type="SAM" id="MobiDB-lite"/>
    </source>
</evidence>
<evidence type="ECO:0008006" key="4">
    <source>
        <dbReference type="Google" id="ProtNLM"/>
    </source>
</evidence>
<feature type="region of interest" description="Disordered" evidence="1">
    <location>
        <begin position="1"/>
        <end position="75"/>
    </location>
</feature>
<feature type="region of interest" description="Disordered" evidence="1">
    <location>
        <begin position="712"/>
        <end position="818"/>
    </location>
</feature>
<protein>
    <recommendedName>
        <fullName evidence="4">GCM domain-containing protein</fullName>
    </recommendedName>
</protein>
<organism evidence="3">
    <name type="scientific">Melampsora larici-populina (strain 98AG31 / pathotype 3-4-7)</name>
    <name type="common">Poplar leaf rust fungus</name>
    <dbReference type="NCBI Taxonomy" id="747676"/>
    <lineage>
        <taxon>Eukaryota</taxon>
        <taxon>Fungi</taxon>
        <taxon>Dikarya</taxon>
        <taxon>Basidiomycota</taxon>
        <taxon>Pucciniomycotina</taxon>
        <taxon>Pucciniomycetes</taxon>
        <taxon>Pucciniales</taxon>
        <taxon>Melampsoraceae</taxon>
        <taxon>Melampsora</taxon>
    </lineage>
</organism>
<dbReference type="OrthoDB" id="3056903at2759"/>
<feature type="region of interest" description="Disordered" evidence="1">
    <location>
        <begin position="830"/>
        <end position="859"/>
    </location>
</feature>
<feature type="compositionally biased region" description="Basic and acidic residues" evidence="1">
    <location>
        <begin position="719"/>
        <end position="732"/>
    </location>
</feature>
<dbReference type="HOGENOM" id="CLU_016062_2_0_1"/>
<dbReference type="Proteomes" id="UP000001072">
    <property type="component" value="Unassembled WGS sequence"/>
</dbReference>
<dbReference type="RefSeq" id="XP_007405284.1">
    <property type="nucleotide sequence ID" value="XM_007405222.1"/>
</dbReference>